<evidence type="ECO:0000313" key="2">
    <source>
        <dbReference type="Proteomes" id="UP000006898"/>
    </source>
</evidence>
<dbReference type="EMBL" id="FP565575">
    <property type="protein sequence ID" value="CBE67797.1"/>
    <property type="molecule type" value="Genomic_DNA"/>
</dbReference>
<dbReference type="STRING" id="671143.DAMO_0728"/>
<dbReference type="HOGENOM" id="CLU_065573_0_0_0"/>
<evidence type="ECO:0000313" key="1">
    <source>
        <dbReference type="EMBL" id="CBE67797.1"/>
    </source>
</evidence>
<reference evidence="1 2" key="1">
    <citation type="journal article" date="2010" name="Nature">
        <title>Nitrite-driven anaerobic methane oxidation by oxygenic bacteria.</title>
        <authorList>
            <person name="Ettwig K.F."/>
            <person name="Butler M.K."/>
            <person name="Le Paslier D."/>
            <person name="Pelletier E."/>
            <person name="Mangenot S."/>
            <person name="Kuypers M.M.M."/>
            <person name="Schreiber F."/>
            <person name="Dutilh B.E."/>
            <person name="Zedelius J."/>
            <person name="de Beer D."/>
            <person name="Gloerich J."/>
            <person name="Wessels H.J.C.T."/>
            <person name="van Allen T."/>
            <person name="Luesken F."/>
            <person name="Wu M."/>
            <person name="van de Pas-Schoonen K.T."/>
            <person name="Op den Camp H.J.M."/>
            <person name="Janssen-Megens E.M."/>
            <person name="Francoijs K-J."/>
            <person name="Stunnenberg H."/>
            <person name="Weissenbach J."/>
            <person name="Jetten M.S.M."/>
            <person name="Strous M."/>
        </authorList>
    </citation>
    <scope>NUCLEOTIDE SEQUENCE [LARGE SCALE GENOMIC DNA]</scope>
</reference>
<dbReference type="eggNOG" id="ENOG5031TN4">
    <property type="taxonomic scope" value="Bacteria"/>
</dbReference>
<dbReference type="KEGG" id="mox:DAMO_0728"/>
<sequence length="314" mass="36158">MYFQDAEGKPLAEHLINTAKKQQGDAIRDLIQQKCDEINAQIEALGEIHVDTPNPNVKLQYQPQEFPESPPTKPGPKKPGLMGMFFKSGRERIERENQARERQFEEDLEKWRAAKYQFDEAEEHRKDVIERGIYTNVEMMENFLEENLQSIVWPRETILSTEILDNGKRVFVDVDLPELEGMPSKTASAPQRGYKLSVKEMSATQIQRLYMRHVHGIGFRIIGETFGALPNAQEVVLSAYSQRPDRTTGHVTDEYLYSVRVTRASWSRINFDNLQNLDVVDALTQFDLKRNMTKTGAFKPIEPFTPNAQKIEQA</sequence>
<organism evidence="1 2">
    <name type="scientific">Methylomirabilis oxygeniifera</name>
    <dbReference type="NCBI Taxonomy" id="671143"/>
    <lineage>
        <taxon>Bacteria</taxon>
        <taxon>Candidatus Methylomirabilota</taxon>
        <taxon>Candidatus Methylomirabilia</taxon>
        <taxon>Candidatus Methylomirabilales</taxon>
        <taxon>Candidatus Methylomirabilaceae</taxon>
        <taxon>Candidatus Methylomirabilis</taxon>
    </lineage>
</organism>
<proteinExistence type="predicted"/>
<protein>
    <submittedName>
        <fullName evidence="1">Uncharacterized protein</fullName>
    </submittedName>
</protein>
<dbReference type="PATRIC" id="fig|671143.5.peg.633"/>
<name>D5MLD1_METO1</name>
<dbReference type="Proteomes" id="UP000006898">
    <property type="component" value="Chromosome"/>
</dbReference>
<accession>D5MLD1</accession>
<gene>
    <name evidence="1" type="ORF">DAMO_0728</name>
</gene>
<dbReference type="AlphaFoldDB" id="D5MLD1"/>